<protein>
    <submittedName>
        <fullName evidence="2">Uncharacterized protein</fullName>
    </submittedName>
</protein>
<organism evidence="2 3">
    <name type="scientific">Daphnia magna</name>
    <dbReference type="NCBI Taxonomy" id="35525"/>
    <lineage>
        <taxon>Eukaryota</taxon>
        <taxon>Metazoa</taxon>
        <taxon>Ecdysozoa</taxon>
        <taxon>Arthropoda</taxon>
        <taxon>Crustacea</taxon>
        <taxon>Branchiopoda</taxon>
        <taxon>Diplostraca</taxon>
        <taxon>Cladocera</taxon>
        <taxon>Anomopoda</taxon>
        <taxon>Daphniidae</taxon>
        <taxon>Daphnia</taxon>
    </lineage>
</organism>
<comment type="caution">
    <text evidence="2">The sequence shown here is derived from an EMBL/GenBank/DDBJ whole genome shotgun (WGS) entry which is preliminary data.</text>
</comment>
<name>A0A162RG21_9CRUS</name>
<sequence length="832" mass="95816">MSTKNRLIQSFVSLVPDYTRSKCERYESEIQRCLQVICCMENLSVFDTSQLDIIEFFINLRELLRTCDNKSCLGWKAVELVKHLSSDSSIFQLLCELEFVPILSQYLHGQLEADKAVLLLSAIETLSEGIIVERTGYWLGNILKYLTNSILEKCDYTLPHLLAVLSNLCFENYVVINELQRENRSELLLQYLIQLQANNPLVQLHASQVVFSILATSSISEAMLANYLKTVVDVLPIGAKTNNTNLIQRCGSIFSWMSRDRLILEMMKTPHFQELLEDCLKDMVALLAFSKHTSTTNSILLFITKLLRTHLLPNKKFTEAYIPSLIPLFQNVALTENLLELLADLVKSSPSLHLMEDILEQLFSQVVNQLNNFKNPTCKTSCRILGHSLQILQKLYKVSPSNTRITSLLKPDSFVNIVSNFVMLSEEVDEKKADSNLSLNPGVMAHYTSETRIIVVECLTLLAQIACRDADYLQKYSYMLGQPNVHQCLASAILQGDCHVKQDALALVGTLGFSSDSVMGLSHALDQLCTRRGSVTEDREQSVNRAFLNWNLSPEQMKKIDNLTKQMLNQEKFWENMKKCEILELMELQLGRREREEHRLKLQLDSTQQELNTLKINLLQIKAENERMMAMVLSKNELVESKEAENRGLTRRLEKMHETQRVNQSDWRKERERMQREKDKFELAQTEATNQIQSQLDSAMKQIRNLIQKNEDLDEELKKSQKTCEGLRLACEKKDKELEKQTQDLQEVKSCSDNLAKTLRKREKEGEEKDREITSLSQAVKKSEILRQDLEARLIESEKSCQETKKKLNKLEKIQEFIYDLSSGKNKLFEDK</sequence>
<dbReference type="PANTHER" id="PTHR23161">
    <property type="entry name" value="PROTEIN CIP2A"/>
    <property type="match status" value="1"/>
</dbReference>
<dbReference type="InterPro" id="IPR016024">
    <property type="entry name" value="ARM-type_fold"/>
</dbReference>
<keyword evidence="1" id="KW-0175">Coiled coil</keyword>
<evidence type="ECO:0000313" key="2">
    <source>
        <dbReference type="EMBL" id="KZS20480.1"/>
    </source>
</evidence>
<dbReference type="PANTHER" id="PTHR23161:SF2">
    <property type="entry name" value="PROTEIN CIP2A"/>
    <property type="match status" value="1"/>
</dbReference>
<evidence type="ECO:0000256" key="1">
    <source>
        <dbReference type="SAM" id="Coils"/>
    </source>
</evidence>
<dbReference type="SUPFAM" id="SSF48371">
    <property type="entry name" value="ARM repeat"/>
    <property type="match status" value="1"/>
</dbReference>
<proteinExistence type="predicted"/>
<dbReference type="STRING" id="35525.A0A162RG21"/>
<dbReference type="AlphaFoldDB" id="A0A162RG21"/>
<dbReference type="InterPro" id="IPR042510">
    <property type="entry name" value="CIP2A"/>
</dbReference>
<accession>A0A162RG21</accession>
<keyword evidence="3" id="KW-1185">Reference proteome</keyword>
<dbReference type="EMBL" id="LRGB01000190">
    <property type="protein sequence ID" value="KZS20480.1"/>
    <property type="molecule type" value="Genomic_DNA"/>
</dbReference>
<feature type="coiled-coil region" evidence="1">
    <location>
        <begin position="597"/>
        <end position="730"/>
    </location>
</feature>
<evidence type="ECO:0000313" key="3">
    <source>
        <dbReference type="Proteomes" id="UP000076858"/>
    </source>
</evidence>
<dbReference type="OrthoDB" id="73401at2759"/>
<reference evidence="2 3" key="1">
    <citation type="submission" date="2016-03" db="EMBL/GenBank/DDBJ databases">
        <title>EvidentialGene: Evidence-directed Construction of Genes on Genomes.</title>
        <authorList>
            <person name="Gilbert D.G."/>
            <person name="Choi J.-H."/>
            <person name="Mockaitis K."/>
            <person name="Colbourne J."/>
            <person name="Pfrender M."/>
        </authorList>
    </citation>
    <scope>NUCLEOTIDE SEQUENCE [LARGE SCALE GENOMIC DNA]</scope>
    <source>
        <strain evidence="2 3">Xinb3</strain>
        <tissue evidence="2">Complete organism</tissue>
    </source>
</reference>
<feature type="coiled-coil region" evidence="1">
    <location>
        <begin position="773"/>
        <end position="814"/>
    </location>
</feature>
<dbReference type="Proteomes" id="UP000076858">
    <property type="component" value="Unassembled WGS sequence"/>
</dbReference>
<gene>
    <name evidence="2" type="ORF">APZ42_012846</name>
</gene>